<feature type="compositionally biased region" description="Low complexity" evidence="1">
    <location>
        <begin position="180"/>
        <end position="196"/>
    </location>
</feature>
<name>A0ABR2KSW9_9EUKA</name>
<dbReference type="SUPFAM" id="SSF46689">
    <property type="entry name" value="Homeodomain-like"/>
    <property type="match status" value="1"/>
</dbReference>
<dbReference type="PANTHER" id="PTHR45614:SF299">
    <property type="entry name" value="MYB-LIKE DNA-BINDING DOMAIN CONTAINING PROTEIN"/>
    <property type="match status" value="1"/>
</dbReference>
<feature type="region of interest" description="Disordered" evidence="1">
    <location>
        <begin position="180"/>
        <end position="210"/>
    </location>
</feature>
<evidence type="ECO:0000259" key="2">
    <source>
        <dbReference type="PROSITE" id="PS50090"/>
    </source>
</evidence>
<feature type="domain" description="Myb-like" evidence="2">
    <location>
        <begin position="57"/>
        <end position="108"/>
    </location>
</feature>
<evidence type="ECO:0000313" key="4">
    <source>
        <dbReference type="EMBL" id="KAK8894232.1"/>
    </source>
</evidence>
<dbReference type="PROSITE" id="PS50090">
    <property type="entry name" value="MYB_LIKE"/>
    <property type="match status" value="2"/>
</dbReference>
<feature type="region of interest" description="Disordered" evidence="1">
    <location>
        <begin position="33"/>
        <end position="65"/>
    </location>
</feature>
<evidence type="ECO:0000256" key="1">
    <source>
        <dbReference type="SAM" id="MobiDB-lite"/>
    </source>
</evidence>
<keyword evidence="5" id="KW-1185">Reference proteome</keyword>
<dbReference type="InterPro" id="IPR001005">
    <property type="entry name" value="SANT/Myb"/>
</dbReference>
<evidence type="ECO:0008006" key="6">
    <source>
        <dbReference type="Google" id="ProtNLM"/>
    </source>
</evidence>
<feature type="domain" description="HTH myb-type" evidence="3">
    <location>
        <begin position="57"/>
        <end position="112"/>
    </location>
</feature>
<comment type="caution">
    <text evidence="4">The sequence shown here is derived from an EMBL/GenBank/DDBJ whole genome shotgun (WGS) entry which is preliminary data.</text>
</comment>
<dbReference type="Gene3D" id="1.10.10.60">
    <property type="entry name" value="Homeodomain-like"/>
    <property type="match status" value="2"/>
</dbReference>
<feature type="domain" description="Myb-like" evidence="2">
    <location>
        <begin position="109"/>
        <end position="155"/>
    </location>
</feature>
<evidence type="ECO:0000313" key="5">
    <source>
        <dbReference type="Proteomes" id="UP001470230"/>
    </source>
</evidence>
<organism evidence="4 5">
    <name type="scientific">Tritrichomonas musculus</name>
    <dbReference type="NCBI Taxonomy" id="1915356"/>
    <lineage>
        <taxon>Eukaryota</taxon>
        <taxon>Metamonada</taxon>
        <taxon>Parabasalia</taxon>
        <taxon>Tritrichomonadida</taxon>
        <taxon>Tritrichomonadidae</taxon>
        <taxon>Tritrichomonas</taxon>
    </lineage>
</organism>
<evidence type="ECO:0000259" key="3">
    <source>
        <dbReference type="PROSITE" id="PS51294"/>
    </source>
</evidence>
<dbReference type="EMBL" id="JAPFFF010000003">
    <property type="protein sequence ID" value="KAK8894232.1"/>
    <property type="molecule type" value="Genomic_DNA"/>
</dbReference>
<protein>
    <recommendedName>
        <fullName evidence="6">Myb-like DNA-binding domain containing protein</fullName>
    </recommendedName>
</protein>
<proteinExistence type="predicted"/>
<feature type="compositionally biased region" description="Polar residues" evidence="1">
    <location>
        <begin position="46"/>
        <end position="58"/>
    </location>
</feature>
<dbReference type="Proteomes" id="UP001470230">
    <property type="component" value="Unassembled WGS sequence"/>
</dbReference>
<dbReference type="PANTHER" id="PTHR45614">
    <property type="entry name" value="MYB PROTEIN-RELATED"/>
    <property type="match status" value="1"/>
</dbReference>
<sequence length="311" mass="35705">MTDLFEFDLGDAAEPNRDITQFMTAGDSYVPSKLKRSVSPKAPKEPSQNVVSAHSNTPPFKKSKWTPEEDQFLMESVNKHGMGNWSLVCQTVPGRSGKQCRERWINQLCPALNKDNWTPQEDAILIQQQRIHGNFWTKIAQFLPGRSANNVKNRWGWLSRHRILPNLSSQNMQMLMLSQQENNQSNQIQQSPQSPVINPPDHNPTLHPSSQIYRKPPMPMIHYPIQNQNLTQQPEFNLSFPAELTPPVIQKSAFSDPFDVNLSLPNSSFDVNNQNFSSEHDVLKLSFDEADTMNFNNEFAFPKSFDEWCFF</sequence>
<dbReference type="PROSITE" id="PS51294">
    <property type="entry name" value="HTH_MYB"/>
    <property type="match status" value="2"/>
</dbReference>
<dbReference type="InterPro" id="IPR050560">
    <property type="entry name" value="MYB_TF"/>
</dbReference>
<accession>A0ABR2KSW9</accession>
<dbReference type="Pfam" id="PF00249">
    <property type="entry name" value="Myb_DNA-binding"/>
    <property type="match status" value="2"/>
</dbReference>
<feature type="domain" description="HTH myb-type" evidence="3">
    <location>
        <begin position="113"/>
        <end position="163"/>
    </location>
</feature>
<reference evidence="4 5" key="1">
    <citation type="submission" date="2024-04" db="EMBL/GenBank/DDBJ databases">
        <title>Tritrichomonas musculus Genome.</title>
        <authorList>
            <person name="Alves-Ferreira E."/>
            <person name="Grigg M."/>
            <person name="Lorenzi H."/>
            <person name="Galac M."/>
        </authorList>
    </citation>
    <scope>NUCLEOTIDE SEQUENCE [LARGE SCALE GENOMIC DNA]</scope>
    <source>
        <strain evidence="4 5">EAF2021</strain>
    </source>
</reference>
<dbReference type="InterPro" id="IPR009057">
    <property type="entry name" value="Homeodomain-like_sf"/>
</dbReference>
<dbReference type="CDD" id="cd00167">
    <property type="entry name" value="SANT"/>
    <property type="match status" value="2"/>
</dbReference>
<gene>
    <name evidence="4" type="ORF">M9Y10_022666</name>
</gene>
<dbReference type="SMART" id="SM00717">
    <property type="entry name" value="SANT"/>
    <property type="match status" value="2"/>
</dbReference>
<dbReference type="InterPro" id="IPR017930">
    <property type="entry name" value="Myb_dom"/>
</dbReference>